<dbReference type="Proteomes" id="UP000887575">
    <property type="component" value="Unassembled WGS sequence"/>
</dbReference>
<dbReference type="AlphaFoldDB" id="A0AAF3J5P2"/>
<protein>
    <submittedName>
        <fullName evidence="3">Uncharacterized protein</fullName>
    </submittedName>
</protein>
<sequence>MFIGFLFAADRDEASDDDLLCDDFEKDPKGGLKCYPIDRERISSGIYCCDRLPSIKSLPDKTMSVVWSIAGTANHPKYCHNTTNNTTNTTNTTNKPVNIFRLRKIGNNITPSTLKRPTPMVHNLAALKTTTTTPENARPASFFLKPMSILRLMHQHLHSTVKPNLEETDFKLPDDFLVKKMDTEMKEMKPTPMIVPLASMRRPDGHVFGVKGIVAPRRASTDVYRQKVQNVKQEITSTDEATTLERIRSAKGKILAMDAKIDQFSLMLKTTIKDEAKPSNILSRQFEQMSPPRKKPSPFYRTPPPNTVQCQNCGNQVAKVELVYHKAKCSEKNLRLLSHRPCPSCGRIFVKEADFLQHVHECDRGFYKDGKYVGKWQLKRASVPVIRQVVDQKNVEEVEDPLTSISVTELISKFRQDALNALQQPDRPLLYPDQLPLPDEQNEMRCVVTKCTGMLKPRAERNKADLGKRWRCNSCGRFYRYVRAGDEKLIMAAEWASRRATLAATASSSAVSSPSSASSTATPPVVKKPIISQINYRKAPPPFVRLTRTVKLEEKEEINDRAPLLMPEMETKMNVEEVEVRKEKEEDDDTDVDEEVDSEEEELREVQMQLRNMSRQQSLARSCQPSPLSLQQSQPASPLPIQRDSRSPTLIASSGTASPVPIAIVGGDGKRMKIEEDDSCYVSVEELIRKENEEAAHLSVSSSNGFIE</sequence>
<dbReference type="WBParaSite" id="MBELARI_LOCUS17800">
    <property type="protein sequence ID" value="MBELARI_LOCUS17800"/>
    <property type="gene ID" value="MBELARI_LOCUS17800"/>
</dbReference>
<feature type="compositionally biased region" description="Polar residues" evidence="1">
    <location>
        <begin position="647"/>
        <end position="657"/>
    </location>
</feature>
<proteinExistence type="predicted"/>
<name>A0AAF3J5P2_9BILA</name>
<organism evidence="2 3">
    <name type="scientific">Mesorhabditis belari</name>
    <dbReference type="NCBI Taxonomy" id="2138241"/>
    <lineage>
        <taxon>Eukaryota</taxon>
        <taxon>Metazoa</taxon>
        <taxon>Ecdysozoa</taxon>
        <taxon>Nematoda</taxon>
        <taxon>Chromadorea</taxon>
        <taxon>Rhabditida</taxon>
        <taxon>Rhabditina</taxon>
        <taxon>Rhabditomorpha</taxon>
        <taxon>Rhabditoidea</taxon>
        <taxon>Rhabditidae</taxon>
        <taxon>Mesorhabditinae</taxon>
        <taxon>Mesorhabditis</taxon>
    </lineage>
</organism>
<feature type="compositionally biased region" description="Low complexity" evidence="1">
    <location>
        <begin position="622"/>
        <end position="642"/>
    </location>
</feature>
<keyword evidence="2" id="KW-1185">Reference proteome</keyword>
<evidence type="ECO:0000313" key="3">
    <source>
        <dbReference type="WBParaSite" id="MBELARI_LOCUS17800"/>
    </source>
</evidence>
<evidence type="ECO:0000256" key="1">
    <source>
        <dbReference type="SAM" id="MobiDB-lite"/>
    </source>
</evidence>
<evidence type="ECO:0000313" key="2">
    <source>
        <dbReference type="Proteomes" id="UP000887575"/>
    </source>
</evidence>
<accession>A0AAF3J5P2</accession>
<feature type="compositionally biased region" description="Acidic residues" evidence="1">
    <location>
        <begin position="585"/>
        <end position="603"/>
    </location>
</feature>
<feature type="region of interest" description="Disordered" evidence="1">
    <location>
        <begin position="576"/>
        <end position="671"/>
    </location>
</feature>
<feature type="compositionally biased region" description="Polar residues" evidence="1">
    <location>
        <begin position="609"/>
        <end position="621"/>
    </location>
</feature>
<reference evidence="3" key="1">
    <citation type="submission" date="2024-02" db="UniProtKB">
        <authorList>
            <consortium name="WormBaseParasite"/>
        </authorList>
    </citation>
    <scope>IDENTIFICATION</scope>
</reference>